<evidence type="ECO:0000313" key="1">
    <source>
        <dbReference type="EMBL" id="KAK9002578.1"/>
    </source>
</evidence>
<sequence>MFSSPKSIRASSTSNGRHVVISYERRFSASLYASNGISKLLKQKLRSEASMAERRSEQLLKFLNACKKKMEDEGKDGVESLWNSLDFHSLLLC</sequence>
<accession>A0ABR2QPJ4</accession>
<keyword evidence="2" id="KW-1185">Reference proteome</keyword>
<reference evidence="1 2" key="1">
    <citation type="journal article" date="2024" name="G3 (Bethesda)">
        <title>Genome assembly of Hibiscus sabdariffa L. provides insights into metabolisms of medicinal natural products.</title>
        <authorList>
            <person name="Kim T."/>
        </authorList>
    </citation>
    <scope>NUCLEOTIDE SEQUENCE [LARGE SCALE GENOMIC DNA]</scope>
    <source>
        <strain evidence="1">TK-2024</strain>
        <tissue evidence="1">Old leaves</tissue>
    </source>
</reference>
<dbReference type="Proteomes" id="UP001396334">
    <property type="component" value="Unassembled WGS sequence"/>
</dbReference>
<gene>
    <name evidence="1" type="ORF">V6N11_025249</name>
</gene>
<proteinExistence type="predicted"/>
<organism evidence="1 2">
    <name type="scientific">Hibiscus sabdariffa</name>
    <name type="common">roselle</name>
    <dbReference type="NCBI Taxonomy" id="183260"/>
    <lineage>
        <taxon>Eukaryota</taxon>
        <taxon>Viridiplantae</taxon>
        <taxon>Streptophyta</taxon>
        <taxon>Embryophyta</taxon>
        <taxon>Tracheophyta</taxon>
        <taxon>Spermatophyta</taxon>
        <taxon>Magnoliopsida</taxon>
        <taxon>eudicotyledons</taxon>
        <taxon>Gunneridae</taxon>
        <taxon>Pentapetalae</taxon>
        <taxon>rosids</taxon>
        <taxon>malvids</taxon>
        <taxon>Malvales</taxon>
        <taxon>Malvaceae</taxon>
        <taxon>Malvoideae</taxon>
        <taxon>Hibiscus</taxon>
    </lineage>
</organism>
<evidence type="ECO:0000313" key="2">
    <source>
        <dbReference type="Proteomes" id="UP001396334"/>
    </source>
</evidence>
<protein>
    <submittedName>
        <fullName evidence="1">Uncharacterized protein</fullName>
    </submittedName>
</protein>
<dbReference type="EMBL" id="JBBPBN010000035">
    <property type="protein sequence ID" value="KAK9002578.1"/>
    <property type="molecule type" value="Genomic_DNA"/>
</dbReference>
<name>A0ABR2QPJ4_9ROSI</name>
<comment type="caution">
    <text evidence="1">The sequence shown here is derived from an EMBL/GenBank/DDBJ whole genome shotgun (WGS) entry which is preliminary data.</text>
</comment>